<dbReference type="EMBL" id="JABWGV010000003">
    <property type="protein sequence ID" value="NVD45287.1"/>
    <property type="molecule type" value="Genomic_DNA"/>
</dbReference>
<proteinExistence type="predicted"/>
<dbReference type="AlphaFoldDB" id="A0A850H429"/>
<dbReference type="Proteomes" id="UP000561438">
    <property type="component" value="Unassembled WGS sequence"/>
</dbReference>
<evidence type="ECO:0000313" key="2">
    <source>
        <dbReference type="EMBL" id="NVD45287.1"/>
    </source>
</evidence>
<reference evidence="2 3" key="1">
    <citation type="submission" date="2020-06" db="EMBL/GenBank/DDBJ databases">
        <title>Altererythrobacter sp. HHU K3-1.</title>
        <authorList>
            <person name="Zhang D."/>
            <person name="Xue H."/>
        </authorList>
    </citation>
    <scope>NUCLEOTIDE SEQUENCE [LARGE SCALE GENOMIC DNA]</scope>
    <source>
        <strain evidence="2 3">HHU K3-1</strain>
    </source>
</reference>
<evidence type="ECO:0000259" key="1">
    <source>
        <dbReference type="SMART" id="SM00421"/>
    </source>
</evidence>
<dbReference type="InterPro" id="IPR016032">
    <property type="entry name" value="Sig_transdc_resp-reg_C-effctor"/>
</dbReference>
<gene>
    <name evidence="2" type="ORF">HUV48_09695</name>
</gene>
<dbReference type="SUPFAM" id="SSF46894">
    <property type="entry name" value="C-terminal effector domain of the bipartite response regulators"/>
    <property type="match status" value="1"/>
</dbReference>
<dbReference type="InterPro" id="IPR000792">
    <property type="entry name" value="Tscrpt_reg_LuxR_C"/>
</dbReference>
<comment type="caution">
    <text evidence="2">The sequence shown here is derived from an EMBL/GenBank/DDBJ whole genome shotgun (WGS) entry which is preliminary data.</text>
</comment>
<feature type="domain" description="HTH luxR-type" evidence="1">
    <location>
        <begin position="298"/>
        <end position="355"/>
    </location>
</feature>
<sequence length="363" mass="39144">MMRLSFERAYEAVTDDGQFLNILDEVAATIDAKGYAAGWAAHGLIESMFAIKNDWSADMITDYHTNHAPSDPWAAAVFSAGNFGTFQNLSQLVPDKKFGASELYNELLRPGGDDTFYAAGLTMPLPDGAAGGVTFYRGRRQGGFDTDAMKALHEIEADLARLVSLKARLHGQSLAGSHWREAVSRLATPAFVLNAEMALVDYNAAAEVILALGRGLTLRRGRLMATFPASHVELESACNAALNGKIGGLSAVRVTCGNIERRFTVLALPNLGGGQRVLLLGDQPEAVGRTQGDLLRLRYRLSPAEATLMCALASGASPQEQALEREVSIETVRTQYRSAVRKMDCKSLTDAIIAVRRILVLAT</sequence>
<accession>A0A850H429</accession>
<dbReference type="RefSeq" id="WP_176267584.1">
    <property type="nucleotide sequence ID" value="NZ_JABWGV010000003.1"/>
</dbReference>
<dbReference type="GO" id="GO:0006355">
    <property type="term" value="P:regulation of DNA-templated transcription"/>
    <property type="evidence" value="ECO:0007669"/>
    <property type="project" value="InterPro"/>
</dbReference>
<name>A0A850H429_9SPHN</name>
<dbReference type="SMART" id="SM00421">
    <property type="entry name" value="HTH_LUXR"/>
    <property type="match status" value="1"/>
</dbReference>
<dbReference type="InterPro" id="IPR036388">
    <property type="entry name" value="WH-like_DNA-bd_sf"/>
</dbReference>
<evidence type="ECO:0000313" key="3">
    <source>
        <dbReference type="Proteomes" id="UP000561438"/>
    </source>
</evidence>
<dbReference type="GO" id="GO:0003677">
    <property type="term" value="F:DNA binding"/>
    <property type="evidence" value="ECO:0007669"/>
    <property type="project" value="InterPro"/>
</dbReference>
<protein>
    <recommendedName>
        <fullName evidence="1">HTH luxR-type domain-containing protein</fullName>
    </recommendedName>
</protein>
<dbReference type="Gene3D" id="1.10.10.10">
    <property type="entry name" value="Winged helix-like DNA-binding domain superfamily/Winged helix DNA-binding domain"/>
    <property type="match status" value="1"/>
</dbReference>
<organism evidence="2 3">
    <name type="scientific">Qipengyuania atrilutea</name>
    <dbReference type="NCBI Taxonomy" id="2744473"/>
    <lineage>
        <taxon>Bacteria</taxon>
        <taxon>Pseudomonadati</taxon>
        <taxon>Pseudomonadota</taxon>
        <taxon>Alphaproteobacteria</taxon>
        <taxon>Sphingomonadales</taxon>
        <taxon>Erythrobacteraceae</taxon>
        <taxon>Qipengyuania</taxon>
    </lineage>
</organism>
<keyword evidence="3" id="KW-1185">Reference proteome</keyword>